<organism evidence="1 2">
    <name type="scientific">Ahrensia kielensis</name>
    <dbReference type="NCBI Taxonomy" id="76980"/>
    <lineage>
        <taxon>Bacteria</taxon>
        <taxon>Pseudomonadati</taxon>
        <taxon>Pseudomonadota</taxon>
        <taxon>Alphaproteobacteria</taxon>
        <taxon>Hyphomicrobiales</taxon>
        <taxon>Ahrensiaceae</taxon>
        <taxon>Ahrensia</taxon>
    </lineage>
</organism>
<dbReference type="InterPro" id="IPR008311">
    <property type="entry name" value="UCP028101"/>
</dbReference>
<dbReference type="Proteomes" id="UP001477870">
    <property type="component" value="Unassembled WGS sequence"/>
</dbReference>
<dbReference type="EMBL" id="JBBMQO010000003">
    <property type="protein sequence ID" value="MEM5501197.1"/>
    <property type="molecule type" value="Genomic_DNA"/>
</dbReference>
<evidence type="ECO:0000313" key="1">
    <source>
        <dbReference type="EMBL" id="MEM5501197.1"/>
    </source>
</evidence>
<dbReference type="PROSITE" id="PS51257">
    <property type="entry name" value="PROKAR_LIPOPROTEIN"/>
    <property type="match status" value="1"/>
</dbReference>
<dbReference type="InterPro" id="IPR015943">
    <property type="entry name" value="WD40/YVTN_repeat-like_dom_sf"/>
</dbReference>
<proteinExistence type="predicted"/>
<dbReference type="PROSITE" id="PS51318">
    <property type="entry name" value="TAT"/>
    <property type="match status" value="1"/>
</dbReference>
<dbReference type="Gene3D" id="2.130.10.10">
    <property type="entry name" value="YVTN repeat-like/Quinoprotein amine dehydrogenase"/>
    <property type="match status" value="1"/>
</dbReference>
<dbReference type="SUPFAM" id="SSF69322">
    <property type="entry name" value="Tricorn protease domain 2"/>
    <property type="match status" value="1"/>
</dbReference>
<keyword evidence="2" id="KW-1185">Reference proteome</keyword>
<sequence>MHKPLLIDRRSFLASAGAAFLGCMSDAQARAIQQTDAVFASAYKAPDGRYGIATLSERGELLHSYVLPERGHDTVWRADGGQLIAFARRPGTFAAVIDPSGQSAPTMIHAVEGRHFYGHGVYSPDGAFVFATENDFDNARGVIGIYNTRDNFKRVGEFDAHGIGPHDMELLPDGRTLVVANGGIETHPDFPRAKLNIASMKPNLTFLDSVSGKLIGSFELPKDQHKLSIRHMALMGDNVWFACQNEGDLVATTPLVGQVSLENGTIHMAEIPDDVGMNLRGYVGSIAANEQSNEIAFTSPRGGILVRYDTRTKKVAGIKRSDEICGVAASGKSFAWSNGEGAFNDTKHPMLWDNHISVSKSASAHKS</sequence>
<dbReference type="RefSeq" id="WP_342847739.1">
    <property type="nucleotide sequence ID" value="NZ_JBBMQO010000003.1"/>
</dbReference>
<dbReference type="Pfam" id="PF07433">
    <property type="entry name" value="DUF1513"/>
    <property type="match status" value="1"/>
</dbReference>
<gene>
    <name evidence="1" type="ORF">WNY59_06305</name>
</gene>
<evidence type="ECO:0000313" key="2">
    <source>
        <dbReference type="Proteomes" id="UP001477870"/>
    </source>
</evidence>
<comment type="caution">
    <text evidence="1">The sequence shown here is derived from an EMBL/GenBank/DDBJ whole genome shotgun (WGS) entry which is preliminary data.</text>
</comment>
<accession>A0ABU9T4Y8</accession>
<reference evidence="1 2" key="1">
    <citation type="submission" date="2024-03" db="EMBL/GenBank/DDBJ databases">
        <title>Community enrichment and isolation of bacterial strains for fucoidan degradation.</title>
        <authorList>
            <person name="Sichert A."/>
        </authorList>
    </citation>
    <scope>NUCLEOTIDE SEQUENCE [LARGE SCALE GENOMIC DNA]</scope>
    <source>
        <strain evidence="1 2">AS62</strain>
    </source>
</reference>
<protein>
    <submittedName>
        <fullName evidence="1">DUF1513 domain-containing protein</fullName>
    </submittedName>
</protein>
<dbReference type="InterPro" id="IPR006311">
    <property type="entry name" value="TAT_signal"/>
</dbReference>
<dbReference type="PIRSF" id="PIRSF028101">
    <property type="entry name" value="UCP028101"/>
    <property type="match status" value="1"/>
</dbReference>
<name>A0ABU9T4Y8_9HYPH</name>